<dbReference type="Gene3D" id="1.10.10.10">
    <property type="entry name" value="Winged helix-like DNA-binding domain superfamily/Winged helix DNA-binding domain"/>
    <property type="match status" value="1"/>
</dbReference>
<dbReference type="RefSeq" id="WP_344590074.1">
    <property type="nucleotide sequence ID" value="NZ_BAAARW010000012.1"/>
</dbReference>
<proteinExistence type="predicted"/>
<keyword evidence="3" id="KW-1185">Reference proteome</keyword>
<dbReference type="InterPro" id="IPR005149">
    <property type="entry name" value="Tscrpt_reg_PadR_N"/>
</dbReference>
<dbReference type="InterPro" id="IPR036388">
    <property type="entry name" value="WH-like_DNA-bd_sf"/>
</dbReference>
<protein>
    <submittedName>
        <fullName evidence="2">PadR family transcriptional regulator</fullName>
    </submittedName>
</protein>
<dbReference type="InterPro" id="IPR036390">
    <property type="entry name" value="WH_DNA-bd_sf"/>
</dbReference>
<organism evidence="2 3">
    <name type="scientific">Actinomadura vinacea</name>
    <dbReference type="NCBI Taxonomy" id="115336"/>
    <lineage>
        <taxon>Bacteria</taxon>
        <taxon>Bacillati</taxon>
        <taxon>Actinomycetota</taxon>
        <taxon>Actinomycetes</taxon>
        <taxon>Streptosporangiales</taxon>
        <taxon>Thermomonosporaceae</taxon>
        <taxon>Actinomadura</taxon>
    </lineage>
</organism>
<sequence>MPRPIAPPALTVLRMLHDGPMHPYEMQQRIRQHAYDRAVKITHGSLYHSVERLAAAGLIEPVETGRAGRRPERTVYAITDDGRDAARLRMTELLAEPAEEFPLFGTALAFVNLLPEDEVARHLRRRQVALETLLAADQAVYEVLGKQGFERYKLIDHELALTRRRAELDLVRDLADDLEAGRLTWSGGRERE</sequence>
<dbReference type="PANTHER" id="PTHR33169">
    <property type="entry name" value="PADR-FAMILY TRANSCRIPTIONAL REGULATOR"/>
    <property type="match status" value="1"/>
</dbReference>
<dbReference type="PANTHER" id="PTHR33169:SF27">
    <property type="entry name" value="TRANSCRIPTIONAL REGULATOR PADR FAMILY PROTEIN"/>
    <property type="match status" value="1"/>
</dbReference>
<accession>A0ABN3J4X8</accession>
<dbReference type="SUPFAM" id="SSF46785">
    <property type="entry name" value="Winged helix' DNA-binding domain"/>
    <property type="match status" value="1"/>
</dbReference>
<reference evidence="2 3" key="1">
    <citation type="journal article" date="2019" name="Int. J. Syst. Evol. Microbiol.">
        <title>The Global Catalogue of Microorganisms (GCM) 10K type strain sequencing project: providing services to taxonomists for standard genome sequencing and annotation.</title>
        <authorList>
            <consortium name="The Broad Institute Genomics Platform"/>
            <consortium name="The Broad Institute Genome Sequencing Center for Infectious Disease"/>
            <person name="Wu L."/>
            <person name="Ma J."/>
        </authorList>
    </citation>
    <scope>NUCLEOTIDE SEQUENCE [LARGE SCALE GENOMIC DNA]</scope>
    <source>
        <strain evidence="2 3">JCM 3325</strain>
    </source>
</reference>
<dbReference type="InterPro" id="IPR052509">
    <property type="entry name" value="Metal_resp_DNA-bind_regulator"/>
</dbReference>
<evidence type="ECO:0000313" key="2">
    <source>
        <dbReference type="EMBL" id="GAA2420964.1"/>
    </source>
</evidence>
<name>A0ABN3J4X8_9ACTN</name>
<evidence type="ECO:0000259" key="1">
    <source>
        <dbReference type="Pfam" id="PF03551"/>
    </source>
</evidence>
<feature type="domain" description="Transcription regulator PadR N-terminal" evidence="1">
    <location>
        <begin position="12"/>
        <end position="86"/>
    </location>
</feature>
<evidence type="ECO:0000313" key="3">
    <source>
        <dbReference type="Proteomes" id="UP001501231"/>
    </source>
</evidence>
<gene>
    <name evidence="2" type="ORF">GCM10010191_35420</name>
</gene>
<comment type="caution">
    <text evidence="2">The sequence shown here is derived from an EMBL/GenBank/DDBJ whole genome shotgun (WGS) entry which is preliminary data.</text>
</comment>
<dbReference type="EMBL" id="BAAARW010000012">
    <property type="protein sequence ID" value="GAA2420964.1"/>
    <property type="molecule type" value="Genomic_DNA"/>
</dbReference>
<dbReference type="Pfam" id="PF03551">
    <property type="entry name" value="PadR"/>
    <property type="match status" value="1"/>
</dbReference>
<dbReference type="Proteomes" id="UP001501231">
    <property type="component" value="Unassembled WGS sequence"/>
</dbReference>